<comment type="similarity">
    <text evidence="1">Belongs to the P-Pant transferase superfamily. Gsp/Sfp/HetI/AcpT family.</text>
</comment>
<dbReference type="Pfam" id="PF22624">
    <property type="entry name" value="AASDHPPT_N"/>
    <property type="match status" value="1"/>
</dbReference>
<comment type="caution">
    <text evidence="5">The sequence shown here is derived from an EMBL/GenBank/DDBJ whole genome shotgun (WGS) entry which is preliminary data.</text>
</comment>
<dbReference type="SUPFAM" id="SSF56214">
    <property type="entry name" value="4'-phosphopantetheinyl transferase"/>
    <property type="match status" value="2"/>
</dbReference>
<dbReference type="Proteomes" id="UP000791080">
    <property type="component" value="Unassembled WGS sequence"/>
</dbReference>
<evidence type="ECO:0000259" key="3">
    <source>
        <dbReference type="Pfam" id="PF01648"/>
    </source>
</evidence>
<dbReference type="GO" id="GO:0016740">
    <property type="term" value="F:transferase activity"/>
    <property type="evidence" value="ECO:0007669"/>
    <property type="project" value="UniProtKB-KW"/>
</dbReference>
<dbReference type="RefSeq" id="WP_051314238.1">
    <property type="nucleotide sequence ID" value="NZ_AUBJ02000001.1"/>
</dbReference>
<dbReference type="Pfam" id="PF01648">
    <property type="entry name" value="ACPS"/>
    <property type="match status" value="1"/>
</dbReference>
<dbReference type="PANTHER" id="PTHR12215:SF10">
    <property type="entry name" value="L-AMINOADIPATE-SEMIALDEHYDE DEHYDROGENASE-PHOSPHOPANTETHEINYL TRANSFERASE"/>
    <property type="match status" value="1"/>
</dbReference>
<evidence type="ECO:0000313" key="6">
    <source>
        <dbReference type="Proteomes" id="UP000791080"/>
    </source>
</evidence>
<keyword evidence="2 5" id="KW-0808">Transferase</keyword>
<evidence type="ECO:0000313" key="5">
    <source>
        <dbReference type="EMBL" id="MCP2334601.1"/>
    </source>
</evidence>
<keyword evidence="6" id="KW-1185">Reference proteome</keyword>
<feature type="domain" description="4'-phosphopantetheinyl transferase N-terminal" evidence="4">
    <location>
        <begin position="28"/>
        <end position="114"/>
    </location>
</feature>
<accession>A0ABT1JSJ6</accession>
<dbReference type="EMBL" id="AUBJ02000001">
    <property type="protein sequence ID" value="MCP2334601.1"/>
    <property type="molecule type" value="Genomic_DNA"/>
</dbReference>
<name>A0ABT1JSJ6_ACTCY</name>
<reference evidence="5 6" key="1">
    <citation type="submission" date="2022-06" db="EMBL/GenBank/DDBJ databases">
        <title>Genomic Encyclopedia of Type Strains, Phase I: the one thousand microbial genomes (KMG-I) project.</title>
        <authorList>
            <person name="Kyrpides N."/>
        </authorList>
    </citation>
    <scope>NUCLEOTIDE SEQUENCE [LARGE SCALE GENOMIC DNA]</scope>
    <source>
        <strain evidence="5 6">DSM 43889</strain>
    </source>
</reference>
<protein>
    <submittedName>
        <fullName evidence="5">4'-phosphopantetheinyl transferase</fullName>
    </submittedName>
</protein>
<dbReference type="PANTHER" id="PTHR12215">
    <property type="entry name" value="PHOSPHOPANTETHEINE TRANSFERASE"/>
    <property type="match status" value="1"/>
</dbReference>
<dbReference type="InterPro" id="IPR050559">
    <property type="entry name" value="P-Pant_transferase_sf"/>
</dbReference>
<dbReference type="Gene3D" id="3.90.470.20">
    <property type="entry name" value="4'-phosphopantetheinyl transferase domain"/>
    <property type="match status" value="2"/>
</dbReference>
<evidence type="ECO:0000256" key="2">
    <source>
        <dbReference type="ARBA" id="ARBA00022679"/>
    </source>
</evidence>
<gene>
    <name evidence="5" type="ORF">G443_004871</name>
</gene>
<dbReference type="InterPro" id="IPR037143">
    <property type="entry name" value="4-PPantetheinyl_Trfase_dom_sf"/>
</dbReference>
<feature type="domain" description="4'-phosphopantetheinyl transferase" evidence="3">
    <location>
        <begin position="120"/>
        <end position="206"/>
    </location>
</feature>
<dbReference type="InterPro" id="IPR055066">
    <property type="entry name" value="AASDHPPT_N"/>
</dbReference>
<dbReference type="InterPro" id="IPR008278">
    <property type="entry name" value="4-PPantetheinyl_Trfase_dom"/>
</dbReference>
<evidence type="ECO:0000256" key="1">
    <source>
        <dbReference type="ARBA" id="ARBA00010990"/>
    </source>
</evidence>
<organism evidence="5 6">
    <name type="scientific">Actinoalloteichus caeruleus DSM 43889</name>
    <dbReference type="NCBI Taxonomy" id="1120930"/>
    <lineage>
        <taxon>Bacteria</taxon>
        <taxon>Bacillati</taxon>
        <taxon>Actinomycetota</taxon>
        <taxon>Actinomycetes</taxon>
        <taxon>Pseudonocardiales</taxon>
        <taxon>Pseudonocardiaceae</taxon>
        <taxon>Actinoalloteichus</taxon>
        <taxon>Actinoalloteichus cyanogriseus</taxon>
    </lineage>
</organism>
<sequence length="252" mass="27751">MGAPEIAPLDSGECQVWWAARDAADPGLISLLDDAERTRHDRFRREEDRQRHLVARALSRIVLGAHLGLDPRDVRFRYECAHCGEEAHGKPVLTPDSGLRFSLSHSGESVVLAVCRGGEVGVDVEEVRENLDVDRLGDTVLCEEEQRTVAALPAERRQDAFFTYWTRKEAVLKAVGLGLALPMRSVLLSGPDEAPAMVDWRSERPPPEALRLYELAAPAGHLASLAVLDARPLRIRELPGDPLLAGAPEPLR</sequence>
<proteinExistence type="inferred from homology"/>
<evidence type="ECO:0000259" key="4">
    <source>
        <dbReference type="Pfam" id="PF22624"/>
    </source>
</evidence>